<comment type="similarity">
    <text evidence="2 17">Belongs to the DNA polymerase type-Y family.</text>
</comment>
<gene>
    <name evidence="17" type="primary">dinB</name>
    <name evidence="20" type="ORF">CVT23_09875</name>
</gene>
<evidence type="ECO:0000256" key="8">
    <source>
        <dbReference type="ARBA" id="ARBA00022705"/>
    </source>
</evidence>
<dbReference type="GO" id="GO:0009432">
    <property type="term" value="P:SOS response"/>
    <property type="evidence" value="ECO:0007669"/>
    <property type="project" value="TreeGrafter"/>
</dbReference>
<evidence type="ECO:0000256" key="16">
    <source>
        <dbReference type="ARBA" id="ARBA00049244"/>
    </source>
</evidence>
<dbReference type="SUPFAM" id="SSF56672">
    <property type="entry name" value="DNA/RNA polymerases"/>
    <property type="match status" value="1"/>
</dbReference>
<evidence type="ECO:0000256" key="18">
    <source>
        <dbReference type="SAM" id="MobiDB-lite"/>
    </source>
</evidence>
<feature type="domain" description="UmuC" evidence="19">
    <location>
        <begin position="43"/>
        <end position="223"/>
    </location>
</feature>
<evidence type="ECO:0000259" key="19">
    <source>
        <dbReference type="PROSITE" id="PS50173"/>
    </source>
</evidence>
<protein>
    <recommendedName>
        <fullName evidence="17">DNA polymerase IV</fullName>
        <shortName evidence="17">Pol IV</shortName>
        <ecNumber evidence="17">2.7.7.7</ecNumber>
    </recommendedName>
</protein>
<dbReference type="PANTHER" id="PTHR11076">
    <property type="entry name" value="DNA REPAIR POLYMERASE UMUC / TRANSFERASE FAMILY MEMBER"/>
    <property type="match status" value="1"/>
</dbReference>
<feature type="site" description="Substrate discrimination" evidence="17">
    <location>
        <position position="52"/>
    </location>
</feature>
<dbReference type="InterPro" id="IPR036775">
    <property type="entry name" value="DNA_pol_Y-fam_lit_finger_sf"/>
</dbReference>
<dbReference type="SUPFAM" id="SSF100879">
    <property type="entry name" value="Lesion bypass DNA polymerase (Y-family), little finger domain"/>
    <property type="match status" value="1"/>
</dbReference>
<reference evidence="20 21" key="1">
    <citation type="submission" date="2017-11" db="EMBL/GenBank/DDBJ databases">
        <title>Draft genome sequence of Rhizobiales bacterium SY3-13.</title>
        <authorList>
            <person name="Sun C."/>
        </authorList>
    </citation>
    <scope>NUCLEOTIDE SEQUENCE [LARGE SCALE GENOMIC DNA]</scope>
    <source>
        <strain evidence="20 21">SY3-13</strain>
    </source>
</reference>
<keyword evidence="8 17" id="KW-0235">DNA replication</keyword>
<evidence type="ECO:0000256" key="4">
    <source>
        <dbReference type="ARBA" id="ARBA00022457"/>
    </source>
</evidence>
<feature type="region of interest" description="Disordered" evidence="18">
    <location>
        <begin position="377"/>
        <end position="396"/>
    </location>
</feature>
<dbReference type="InterPro" id="IPR022880">
    <property type="entry name" value="DNApol_IV"/>
</dbReference>
<evidence type="ECO:0000256" key="5">
    <source>
        <dbReference type="ARBA" id="ARBA00022490"/>
    </source>
</evidence>
<keyword evidence="6 17" id="KW-0808">Transferase</keyword>
<dbReference type="Pfam" id="PF00817">
    <property type="entry name" value="IMS"/>
    <property type="match status" value="1"/>
</dbReference>
<keyword evidence="5 17" id="KW-0963">Cytoplasm</keyword>
<comment type="subunit">
    <text evidence="3 17">Monomer.</text>
</comment>
<dbReference type="FunFam" id="3.30.1490.100:FF:000004">
    <property type="entry name" value="DNA polymerase IV"/>
    <property type="match status" value="1"/>
</dbReference>
<dbReference type="GO" id="GO:0000287">
    <property type="term" value="F:magnesium ion binding"/>
    <property type="evidence" value="ECO:0007669"/>
    <property type="project" value="UniProtKB-UniRule"/>
</dbReference>
<feature type="binding site" evidence="17">
    <location>
        <position position="47"/>
    </location>
    <ligand>
        <name>Mg(2+)</name>
        <dbReference type="ChEBI" id="CHEBI:18420"/>
    </ligand>
</feature>
<evidence type="ECO:0000256" key="13">
    <source>
        <dbReference type="ARBA" id="ARBA00023125"/>
    </source>
</evidence>
<dbReference type="Pfam" id="PF11799">
    <property type="entry name" value="IMS_C"/>
    <property type="match status" value="1"/>
</dbReference>
<dbReference type="HAMAP" id="MF_01113">
    <property type="entry name" value="DNApol_IV"/>
    <property type="match status" value="1"/>
</dbReference>
<dbReference type="GO" id="GO:0003684">
    <property type="term" value="F:damaged DNA binding"/>
    <property type="evidence" value="ECO:0007669"/>
    <property type="project" value="InterPro"/>
</dbReference>
<dbReference type="NCBIfam" id="NF002751">
    <property type="entry name" value="PRK02794.1"/>
    <property type="match status" value="1"/>
</dbReference>
<evidence type="ECO:0000256" key="10">
    <source>
        <dbReference type="ARBA" id="ARBA00022763"/>
    </source>
</evidence>
<dbReference type="FunFam" id="3.40.1170.60:FF:000001">
    <property type="entry name" value="DNA polymerase IV"/>
    <property type="match status" value="1"/>
</dbReference>
<evidence type="ECO:0000256" key="11">
    <source>
        <dbReference type="ARBA" id="ARBA00022842"/>
    </source>
</evidence>
<evidence type="ECO:0000313" key="20">
    <source>
        <dbReference type="EMBL" id="PJK30059.1"/>
    </source>
</evidence>
<dbReference type="AlphaFoldDB" id="A0A2M9G2W1"/>
<dbReference type="InterPro" id="IPR001126">
    <property type="entry name" value="UmuC"/>
</dbReference>
<evidence type="ECO:0000256" key="15">
    <source>
        <dbReference type="ARBA" id="ARBA00025589"/>
    </source>
</evidence>
<sequence>MALADVVNALCRDCFSTDIAGDLCAACGSPRTLGHAELHDLSIAHIDCDAFYAAVEKRDDPSLRDRPLIIGGGRRGVVSTACYMARIYGVRSAMPMFKALKACPDAVVRKPDMKKYAAVSREIRTLMLDLTPLVEPLSIDEAFLDLTGTARVHHASPAATLARLARRIETDIGVTISVGLSYNKFLAKLASDLDKPRGFAVIGRAEAVEFLAPRPVSDIYGVGKAFAGRLAADGIRTFADLRRHDETELMRRYGVIGKRLRAFADGRDTRAVNPDGERKSVSTETTFNDDIAGFDELARILWRLSEDVSATLKEKRIAGRTVTLKLRTADFRVHTRSHTLDHLTQLAGTIYHAAEPLLRREADGRRRFRLIGVGMSGLDGERDTDPPDLLDQNRAKRRQIEGALDRIRARYGKTSIGEGRGFGSNSRKQRDQDR</sequence>
<evidence type="ECO:0000256" key="14">
    <source>
        <dbReference type="ARBA" id="ARBA00023204"/>
    </source>
</evidence>
<dbReference type="EMBL" id="PHIG01000031">
    <property type="protein sequence ID" value="PJK30059.1"/>
    <property type="molecule type" value="Genomic_DNA"/>
</dbReference>
<keyword evidence="21" id="KW-1185">Reference proteome</keyword>
<keyword evidence="10 17" id="KW-0227">DNA damage</keyword>
<keyword evidence="13 17" id="KW-0238">DNA-binding</keyword>
<name>A0A2M9G2W1_9PROT</name>
<dbReference type="GO" id="GO:0042276">
    <property type="term" value="P:error-prone translesion synthesis"/>
    <property type="evidence" value="ECO:0007669"/>
    <property type="project" value="TreeGrafter"/>
</dbReference>
<organism evidence="20 21">
    <name type="scientific">Minwuia thermotolerans</name>
    <dbReference type="NCBI Taxonomy" id="2056226"/>
    <lineage>
        <taxon>Bacteria</taxon>
        <taxon>Pseudomonadati</taxon>
        <taxon>Pseudomonadota</taxon>
        <taxon>Alphaproteobacteria</taxon>
        <taxon>Minwuiales</taxon>
        <taxon>Minwuiaceae</taxon>
        <taxon>Minwuia</taxon>
    </lineage>
</organism>
<dbReference type="NCBIfam" id="NF002677">
    <property type="entry name" value="PRK02406.1"/>
    <property type="match status" value="1"/>
</dbReference>
<keyword evidence="11 17" id="KW-0460">Magnesium</keyword>
<dbReference type="EC" id="2.7.7.7" evidence="17"/>
<keyword evidence="4 17" id="KW-0515">Mutator protein</keyword>
<keyword evidence="9 17" id="KW-0479">Metal-binding</keyword>
<comment type="catalytic activity">
    <reaction evidence="16 17">
        <text>DNA(n) + a 2'-deoxyribonucleoside 5'-triphosphate = DNA(n+1) + diphosphate</text>
        <dbReference type="Rhea" id="RHEA:22508"/>
        <dbReference type="Rhea" id="RHEA-COMP:17339"/>
        <dbReference type="Rhea" id="RHEA-COMP:17340"/>
        <dbReference type="ChEBI" id="CHEBI:33019"/>
        <dbReference type="ChEBI" id="CHEBI:61560"/>
        <dbReference type="ChEBI" id="CHEBI:173112"/>
        <dbReference type="EC" id="2.7.7.7"/>
    </reaction>
</comment>
<keyword evidence="7 17" id="KW-0548">Nucleotidyltransferase</keyword>
<feature type="region of interest" description="Disordered" evidence="18">
    <location>
        <begin position="411"/>
        <end position="434"/>
    </location>
</feature>
<feature type="compositionally biased region" description="Basic and acidic residues" evidence="18">
    <location>
        <begin position="379"/>
        <end position="396"/>
    </location>
</feature>
<keyword evidence="12 17" id="KW-0239">DNA-directed DNA polymerase</keyword>
<dbReference type="InterPro" id="IPR043502">
    <property type="entry name" value="DNA/RNA_pol_sf"/>
</dbReference>
<comment type="subcellular location">
    <subcellularLocation>
        <location evidence="1 17">Cytoplasm</location>
    </subcellularLocation>
</comment>
<dbReference type="InterPro" id="IPR050116">
    <property type="entry name" value="DNA_polymerase-Y"/>
</dbReference>
<dbReference type="Proteomes" id="UP000229498">
    <property type="component" value="Unassembled WGS sequence"/>
</dbReference>
<evidence type="ECO:0000256" key="9">
    <source>
        <dbReference type="ARBA" id="ARBA00022723"/>
    </source>
</evidence>
<dbReference type="Gene3D" id="3.30.1490.100">
    <property type="entry name" value="DNA polymerase, Y-family, little finger domain"/>
    <property type="match status" value="1"/>
</dbReference>
<evidence type="ECO:0000256" key="6">
    <source>
        <dbReference type="ARBA" id="ARBA00022679"/>
    </source>
</evidence>
<dbReference type="PANTHER" id="PTHR11076:SF33">
    <property type="entry name" value="DNA POLYMERASE KAPPA"/>
    <property type="match status" value="1"/>
</dbReference>
<evidence type="ECO:0000256" key="3">
    <source>
        <dbReference type="ARBA" id="ARBA00011245"/>
    </source>
</evidence>
<proteinExistence type="inferred from homology"/>
<dbReference type="GO" id="GO:0003887">
    <property type="term" value="F:DNA-directed DNA polymerase activity"/>
    <property type="evidence" value="ECO:0007669"/>
    <property type="project" value="UniProtKB-UniRule"/>
</dbReference>
<feature type="binding site" evidence="17">
    <location>
        <position position="140"/>
    </location>
    <ligand>
        <name>Mg(2+)</name>
        <dbReference type="ChEBI" id="CHEBI:18420"/>
    </ligand>
</feature>
<feature type="active site" evidence="17">
    <location>
        <position position="141"/>
    </location>
</feature>
<dbReference type="CDD" id="cd03586">
    <property type="entry name" value="PolY_Pol_IV_kappa"/>
    <property type="match status" value="1"/>
</dbReference>
<evidence type="ECO:0000256" key="2">
    <source>
        <dbReference type="ARBA" id="ARBA00010945"/>
    </source>
</evidence>
<comment type="function">
    <text evidence="15 17">Poorly processive, error-prone DNA polymerase involved in untargeted mutagenesis. Copies undamaged DNA at stalled replication forks, which arise in vivo from mismatched or misaligned primer ends. These misaligned primers can be extended by PolIV. Exhibits no 3'-5' exonuclease (proofreading) activity. May be involved in translesional synthesis, in conjunction with the beta clamp from PolIII.</text>
</comment>
<dbReference type="OrthoDB" id="9808813at2"/>
<keyword evidence="14 17" id="KW-0234">DNA repair</keyword>
<dbReference type="Gene3D" id="3.40.1170.60">
    <property type="match status" value="1"/>
</dbReference>
<accession>A0A2M9G2W1</accession>
<comment type="caution">
    <text evidence="20">The sequence shown here is derived from an EMBL/GenBank/DDBJ whole genome shotgun (WGS) entry which is preliminary data.</text>
</comment>
<dbReference type="GO" id="GO:0005829">
    <property type="term" value="C:cytosol"/>
    <property type="evidence" value="ECO:0007669"/>
    <property type="project" value="TreeGrafter"/>
</dbReference>
<evidence type="ECO:0000313" key="21">
    <source>
        <dbReference type="Proteomes" id="UP000229498"/>
    </source>
</evidence>
<dbReference type="Gene3D" id="3.30.70.270">
    <property type="match status" value="1"/>
</dbReference>
<evidence type="ECO:0000256" key="1">
    <source>
        <dbReference type="ARBA" id="ARBA00004496"/>
    </source>
</evidence>
<dbReference type="GO" id="GO:0006281">
    <property type="term" value="P:DNA repair"/>
    <property type="evidence" value="ECO:0007669"/>
    <property type="project" value="UniProtKB-UniRule"/>
</dbReference>
<evidence type="ECO:0000256" key="7">
    <source>
        <dbReference type="ARBA" id="ARBA00022695"/>
    </source>
</evidence>
<comment type="cofactor">
    <cofactor evidence="17">
        <name>Mg(2+)</name>
        <dbReference type="ChEBI" id="CHEBI:18420"/>
    </cofactor>
    <text evidence="17">Binds 2 magnesium ions per subunit.</text>
</comment>
<dbReference type="PROSITE" id="PS50173">
    <property type="entry name" value="UMUC"/>
    <property type="match status" value="1"/>
</dbReference>
<evidence type="ECO:0000256" key="17">
    <source>
        <dbReference type="HAMAP-Rule" id="MF_01113"/>
    </source>
</evidence>
<dbReference type="GO" id="GO:0006261">
    <property type="term" value="P:DNA-templated DNA replication"/>
    <property type="evidence" value="ECO:0007669"/>
    <property type="project" value="UniProtKB-UniRule"/>
</dbReference>
<dbReference type="InterPro" id="IPR017961">
    <property type="entry name" value="DNA_pol_Y-fam_little_finger"/>
</dbReference>
<dbReference type="RefSeq" id="WP_109793332.1">
    <property type="nucleotide sequence ID" value="NZ_PHIG01000031.1"/>
</dbReference>
<dbReference type="InterPro" id="IPR043128">
    <property type="entry name" value="Rev_trsase/Diguanyl_cyclase"/>
</dbReference>
<evidence type="ECO:0000256" key="12">
    <source>
        <dbReference type="ARBA" id="ARBA00022932"/>
    </source>
</evidence>
<dbReference type="Gene3D" id="1.10.150.20">
    <property type="entry name" value="5' to 3' exonuclease, C-terminal subdomain"/>
    <property type="match status" value="1"/>
</dbReference>